<dbReference type="GO" id="GO:0061578">
    <property type="term" value="F:K63-linked deubiquitinase activity"/>
    <property type="evidence" value="ECO:0007669"/>
    <property type="project" value="InterPro"/>
</dbReference>
<dbReference type="PANTHER" id="PTHR12947:SF13">
    <property type="entry name" value="FI19924P1"/>
    <property type="match status" value="1"/>
</dbReference>
<comment type="cofactor">
    <cofactor evidence="1">
        <name>Zn(2+)</name>
        <dbReference type="ChEBI" id="CHEBI:29105"/>
    </cofactor>
</comment>
<dbReference type="STRING" id="27835.A0A0N4Y8A5"/>
<keyword evidence="8" id="KW-0482">Metalloprotease</keyword>
<evidence type="ECO:0000256" key="7">
    <source>
        <dbReference type="ARBA" id="ARBA00022833"/>
    </source>
</evidence>
<keyword evidence="6" id="KW-0378">Hydrolase</keyword>
<dbReference type="SUPFAM" id="SSF102712">
    <property type="entry name" value="JAB1/MPN domain"/>
    <property type="match status" value="1"/>
</dbReference>
<dbReference type="InterPro" id="IPR044098">
    <property type="entry name" value="STAMBP/STALP-like_MPN"/>
</dbReference>
<evidence type="ECO:0000313" key="10">
    <source>
        <dbReference type="EMBL" id="VDL76034.1"/>
    </source>
</evidence>
<evidence type="ECO:0000256" key="4">
    <source>
        <dbReference type="ARBA" id="ARBA00022723"/>
    </source>
</evidence>
<dbReference type="CDD" id="cd08066">
    <property type="entry name" value="MPN_AMSH_like"/>
    <property type="match status" value="1"/>
</dbReference>
<evidence type="ECO:0000256" key="3">
    <source>
        <dbReference type="ARBA" id="ARBA00022670"/>
    </source>
</evidence>
<dbReference type="Pfam" id="PF01398">
    <property type="entry name" value="JAB"/>
    <property type="match status" value="1"/>
</dbReference>
<proteinExistence type="inferred from homology"/>
<dbReference type="Pfam" id="PF08969">
    <property type="entry name" value="USP8_dimer"/>
    <property type="match status" value="1"/>
</dbReference>
<dbReference type="GO" id="GO:0016020">
    <property type="term" value="C:membrane"/>
    <property type="evidence" value="ECO:0007669"/>
    <property type="project" value="TreeGrafter"/>
</dbReference>
<keyword evidence="5" id="KW-0833">Ubl conjugation pathway</keyword>
<dbReference type="Gene3D" id="1.20.58.80">
    <property type="entry name" value="Phosphotransferase system, lactose/cellobiose-type IIA subunit"/>
    <property type="match status" value="1"/>
</dbReference>
<organism evidence="12">
    <name type="scientific">Nippostrongylus brasiliensis</name>
    <name type="common">Rat hookworm</name>
    <dbReference type="NCBI Taxonomy" id="27835"/>
    <lineage>
        <taxon>Eukaryota</taxon>
        <taxon>Metazoa</taxon>
        <taxon>Ecdysozoa</taxon>
        <taxon>Nematoda</taxon>
        <taxon>Chromadorea</taxon>
        <taxon>Rhabditida</taxon>
        <taxon>Rhabditina</taxon>
        <taxon>Rhabditomorpha</taxon>
        <taxon>Strongyloidea</taxon>
        <taxon>Heligmosomidae</taxon>
        <taxon>Nippostrongylus</taxon>
    </lineage>
</organism>
<dbReference type="OMA" id="THNELTI"/>
<dbReference type="SUPFAM" id="SSF140856">
    <property type="entry name" value="USP8 N-terminal domain-like"/>
    <property type="match status" value="1"/>
</dbReference>
<dbReference type="GO" id="GO:0005768">
    <property type="term" value="C:endosome"/>
    <property type="evidence" value="ECO:0007669"/>
    <property type="project" value="TreeGrafter"/>
</dbReference>
<dbReference type="GO" id="GO:0070536">
    <property type="term" value="P:protein K63-linked deubiquitination"/>
    <property type="evidence" value="ECO:0007669"/>
    <property type="project" value="InterPro"/>
</dbReference>
<gene>
    <name evidence="10" type="ORF">NBR_LOCUS12445</name>
</gene>
<dbReference type="PROSITE" id="PS50249">
    <property type="entry name" value="MPN"/>
    <property type="match status" value="1"/>
</dbReference>
<dbReference type="Gene3D" id="3.40.140.10">
    <property type="entry name" value="Cytidine Deaminase, domain 2"/>
    <property type="match status" value="1"/>
</dbReference>
<dbReference type="EMBL" id="UYSL01020762">
    <property type="protein sequence ID" value="VDL76034.1"/>
    <property type="molecule type" value="Genomic_DNA"/>
</dbReference>
<keyword evidence="11" id="KW-1185">Reference proteome</keyword>
<reference evidence="12" key="1">
    <citation type="submission" date="2017-02" db="UniProtKB">
        <authorList>
            <consortium name="WormBaseParasite"/>
        </authorList>
    </citation>
    <scope>IDENTIFICATION</scope>
</reference>
<keyword evidence="4" id="KW-0479">Metal-binding</keyword>
<dbReference type="InterPro" id="IPR037518">
    <property type="entry name" value="MPN"/>
</dbReference>
<dbReference type="Proteomes" id="UP000271162">
    <property type="component" value="Unassembled WGS sequence"/>
</dbReference>
<evidence type="ECO:0000259" key="9">
    <source>
        <dbReference type="PROSITE" id="PS50249"/>
    </source>
</evidence>
<evidence type="ECO:0000256" key="2">
    <source>
        <dbReference type="ARBA" id="ARBA00010981"/>
    </source>
</evidence>
<evidence type="ECO:0000256" key="1">
    <source>
        <dbReference type="ARBA" id="ARBA00001947"/>
    </source>
</evidence>
<dbReference type="AlphaFoldDB" id="A0A0N4Y8A5"/>
<dbReference type="GO" id="GO:0140492">
    <property type="term" value="F:metal-dependent deubiquitinase activity"/>
    <property type="evidence" value="ECO:0007669"/>
    <property type="project" value="InterPro"/>
</dbReference>
<reference evidence="10 11" key="2">
    <citation type="submission" date="2018-11" db="EMBL/GenBank/DDBJ databases">
        <authorList>
            <consortium name="Pathogen Informatics"/>
        </authorList>
    </citation>
    <scope>NUCLEOTIDE SEQUENCE [LARGE SCALE GENOMIC DNA]</scope>
</reference>
<evidence type="ECO:0000256" key="8">
    <source>
        <dbReference type="ARBA" id="ARBA00023049"/>
    </source>
</evidence>
<dbReference type="GO" id="GO:0046872">
    <property type="term" value="F:metal ion binding"/>
    <property type="evidence" value="ECO:0007669"/>
    <property type="project" value="UniProtKB-KW"/>
</dbReference>
<dbReference type="PANTHER" id="PTHR12947">
    <property type="entry name" value="AMSH-LIKE PROTEASE"/>
    <property type="match status" value="1"/>
</dbReference>
<accession>A0A0N4Y8A5</accession>
<dbReference type="InterPro" id="IPR015063">
    <property type="entry name" value="USP8_dimer"/>
</dbReference>
<name>A0A0N4Y8A5_NIPBR</name>
<evidence type="ECO:0000313" key="12">
    <source>
        <dbReference type="WBParaSite" id="NBR_0001244401-mRNA-1"/>
    </source>
</evidence>
<comment type="similarity">
    <text evidence="2">Belongs to the peptidase M67C family.</text>
</comment>
<dbReference type="SMART" id="SM00232">
    <property type="entry name" value="JAB_MPN"/>
    <property type="match status" value="1"/>
</dbReference>
<sequence>MDGSTEDIIASRMNVAERMANLMALGKPQKVNNAVPIVRYYRSMIEVHRMALSYLKNQDMERALILLIRFCSFVIEELTKHTQFATFDGPEKKSVMALLKPALDRAEGLKKHLRAKFEVEAEEARKLYARQAELMEARISQNNHVDDKPATIPAGRIAVDSVDIVDPGVTTNSISFPGISVLPGHPNNSYSPPTNSVTPSAPPIDRASKPGVAVYPTKEEHSPIGIRTVLIAGDLIQKFLICADNNTARNIETCGTLCGSIVGRDFLVSHVILPKQTGASDGCSAEGEEEVFAYQNEHDLITLGWIHTHPSQTAFLSSVDLHTHCAYQMMLSEAVAIVCAPSHDQVGTFVMTSYGMSVVESCTQTGFHLHPEAEKLFIEAEHVKYSSSHTTTIVDLRK</sequence>
<dbReference type="GO" id="GO:0006508">
    <property type="term" value="P:proteolysis"/>
    <property type="evidence" value="ECO:0007669"/>
    <property type="project" value="UniProtKB-KW"/>
</dbReference>
<keyword evidence="7" id="KW-0862">Zinc</keyword>
<evidence type="ECO:0000313" key="11">
    <source>
        <dbReference type="Proteomes" id="UP000271162"/>
    </source>
</evidence>
<evidence type="ECO:0000256" key="6">
    <source>
        <dbReference type="ARBA" id="ARBA00022801"/>
    </source>
</evidence>
<protein>
    <submittedName>
        <fullName evidence="12">Subfamily M67C unassigned peptidase (inferred by orthology to a S. mansoni protein)</fullName>
    </submittedName>
</protein>
<keyword evidence="3" id="KW-0645">Protease</keyword>
<dbReference type="WBParaSite" id="NBR_0001244401-mRNA-1">
    <property type="protein sequence ID" value="NBR_0001244401-mRNA-1"/>
    <property type="gene ID" value="NBR_0001244401"/>
</dbReference>
<evidence type="ECO:0000256" key="5">
    <source>
        <dbReference type="ARBA" id="ARBA00022786"/>
    </source>
</evidence>
<dbReference type="InterPro" id="IPR000555">
    <property type="entry name" value="JAMM/MPN+_dom"/>
</dbReference>
<feature type="domain" description="MPN" evidence="9">
    <location>
        <begin position="229"/>
        <end position="357"/>
    </location>
</feature>